<accession>A0ACA9LNB2</accession>
<organism evidence="1 2">
    <name type="scientific">Scutellospora calospora</name>
    <dbReference type="NCBI Taxonomy" id="85575"/>
    <lineage>
        <taxon>Eukaryota</taxon>
        <taxon>Fungi</taxon>
        <taxon>Fungi incertae sedis</taxon>
        <taxon>Mucoromycota</taxon>
        <taxon>Glomeromycotina</taxon>
        <taxon>Glomeromycetes</taxon>
        <taxon>Diversisporales</taxon>
        <taxon>Gigasporaceae</taxon>
        <taxon>Scutellospora</taxon>
    </lineage>
</organism>
<name>A0ACA9LNB2_9GLOM</name>
<sequence>MSNTPPEQNNTTQYLVKNLAVSVEKVLNEKEKRKRSMEEIEDEIFDIEIQIKELKKKNEEYIAAKERKLEKKLKRQLRQYENK</sequence>
<reference evidence="1" key="1">
    <citation type="submission" date="2021-06" db="EMBL/GenBank/DDBJ databases">
        <authorList>
            <person name="Kallberg Y."/>
            <person name="Tangrot J."/>
            <person name="Rosling A."/>
        </authorList>
    </citation>
    <scope>NUCLEOTIDE SEQUENCE</scope>
    <source>
        <strain evidence="1">AU212A</strain>
    </source>
</reference>
<protein>
    <submittedName>
        <fullName evidence="1">8713_t:CDS:1</fullName>
    </submittedName>
</protein>
<keyword evidence="2" id="KW-1185">Reference proteome</keyword>
<evidence type="ECO:0000313" key="2">
    <source>
        <dbReference type="Proteomes" id="UP000789860"/>
    </source>
</evidence>
<dbReference type="Proteomes" id="UP000789860">
    <property type="component" value="Unassembled WGS sequence"/>
</dbReference>
<proteinExistence type="predicted"/>
<gene>
    <name evidence="1" type="ORF">SCALOS_LOCUS4765</name>
</gene>
<evidence type="ECO:0000313" key="1">
    <source>
        <dbReference type="EMBL" id="CAG8539018.1"/>
    </source>
</evidence>
<comment type="caution">
    <text evidence="1">The sequence shown here is derived from an EMBL/GenBank/DDBJ whole genome shotgun (WGS) entry which is preliminary data.</text>
</comment>
<dbReference type="EMBL" id="CAJVPM010006808">
    <property type="protein sequence ID" value="CAG8539018.1"/>
    <property type="molecule type" value="Genomic_DNA"/>
</dbReference>